<evidence type="ECO:0000313" key="3">
    <source>
        <dbReference type="Proteomes" id="UP001420932"/>
    </source>
</evidence>
<evidence type="ECO:0000313" key="2">
    <source>
        <dbReference type="EMBL" id="KAK9159733.1"/>
    </source>
</evidence>
<dbReference type="AlphaFoldDB" id="A0AAP0KVY0"/>
<accession>A0AAP0KVY0</accession>
<organism evidence="2 3">
    <name type="scientific">Stephania yunnanensis</name>
    <dbReference type="NCBI Taxonomy" id="152371"/>
    <lineage>
        <taxon>Eukaryota</taxon>
        <taxon>Viridiplantae</taxon>
        <taxon>Streptophyta</taxon>
        <taxon>Embryophyta</taxon>
        <taxon>Tracheophyta</taxon>
        <taxon>Spermatophyta</taxon>
        <taxon>Magnoliopsida</taxon>
        <taxon>Ranunculales</taxon>
        <taxon>Menispermaceae</taxon>
        <taxon>Menispermoideae</taxon>
        <taxon>Cissampelideae</taxon>
        <taxon>Stephania</taxon>
    </lineage>
</organism>
<gene>
    <name evidence="2" type="ORF">Syun_006074</name>
</gene>
<feature type="compositionally biased region" description="Basic residues" evidence="1">
    <location>
        <begin position="30"/>
        <end position="54"/>
    </location>
</feature>
<comment type="caution">
    <text evidence="2">The sequence shown here is derived from an EMBL/GenBank/DDBJ whole genome shotgun (WGS) entry which is preliminary data.</text>
</comment>
<proteinExistence type="predicted"/>
<protein>
    <submittedName>
        <fullName evidence="2">Uncharacterized protein</fullName>
    </submittedName>
</protein>
<sequence>MASTVGARRVWSRAVLMKIKNRARFNGLEKKKKKKKKKRVTTIRASSQKKKKMIIKRRQNGNLSMIKRSDELRRLVPGGEGMDFCRLLGKPRIILSA</sequence>
<feature type="region of interest" description="Disordered" evidence="1">
    <location>
        <begin position="27"/>
        <end position="54"/>
    </location>
</feature>
<keyword evidence="3" id="KW-1185">Reference proteome</keyword>
<evidence type="ECO:0000256" key="1">
    <source>
        <dbReference type="SAM" id="MobiDB-lite"/>
    </source>
</evidence>
<reference evidence="2 3" key="1">
    <citation type="submission" date="2024-01" db="EMBL/GenBank/DDBJ databases">
        <title>Genome assemblies of Stephania.</title>
        <authorList>
            <person name="Yang L."/>
        </authorList>
    </citation>
    <scope>NUCLEOTIDE SEQUENCE [LARGE SCALE GENOMIC DNA]</scope>
    <source>
        <strain evidence="2">YNDBR</strain>
        <tissue evidence="2">Leaf</tissue>
    </source>
</reference>
<dbReference type="EMBL" id="JBBNAF010000003">
    <property type="protein sequence ID" value="KAK9159733.1"/>
    <property type="molecule type" value="Genomic_DNA"/>
</dbReference>
<name>A0AAP0KVY0_9MAGN</name>
<dbReference type="Proteomes" id="UP001420932">
    <property type="component" value="Unassembled WGS sequence"/>
</dbReference>